<dbReference type="KEGG" id="fwa:DCMF_16340"/>
<reference evidence="1 2" key="1">
    <citation type="submission" date="2016-10" db="EMBL/GenBank/DDBJ databases">
        <title>Complete Genome Sequence of Peptococcaceae strain DCMF.</title>
        <authorList>
            <person name="Edwards R.J."/>
            <person name="Holland S.I."/>
            <person name="Deshpande N.P."/>
            <person name="Wong Y.K."/>
            <person name="Ertan H."/>
            <person name="Manefield M."/>
            <person name="Russell T.L."/>
            <person name="Lee M.J."/>
        </authorList>
    </citation>
    <scope>NUCLEOTIDE SEQUENCE [LARGE SCALE GENOMIC DNA]</scope>
    <source>
        <strain evidence="1 2">DCMF</strain>
    </source>
</reference>
<proteinExistence type="predicted"/>
<keyword evidence="2" id="KW-1185">Reference proteome</keyword>
<evidence type="ECO:0000313" key="2">
    <source>
        <dbReference type="Proteomes" id="UP000323521"/>
    </source>
</evidence>
<sequence>MKKYFTRMGDGSAVWMSDEDIRWDLEEGMKDAADRGKIPELTDDEIEQLFEIITHPQKTVSCERGNEAVVTFDAGTLKLPVRAGLPMDRTTTILTHERVFCSDTMELCATDYSYKALKNIVSEEAMAMERAQLNCIIPIFYGAMPNLGLYTKPDGPIDNWSELLPLAKIPEARAAQEEAVEHAVRDMVFIASALYESGADGINFDTIGASGDGDYLAALKAAEILKDKYPGIPIEMGMAGEFVLGMHGQLKYDGVRLAGLYPHQQVKVCEKAGATIFGCVINTNSSMSFAWNLARTVTFAKACVEAADIPVHVNAGMGVGGIPLTNTSPTDATSRASKAIIEIAKADGL</sequence>
<dbReference type="GO" id="GO:0032259">
    <property type="term" value="P:methylation"/>
    <property type="evidence" value="ECO:0007669"/>
    <property type="project" value="UniProtKB-KW"/>
</dbReference>
<organism evidence="1 2">
    <name type="scientific">Formimonas warabiya</name>
    <dbReference type="NCBI Taxonomy" id="1761012"/>
    <lineage>
        <taxon>Bacteria</taxon>
        <taxon>Bacillati</taxon>
        <taxon>Bacillota</taxon>
        <taxon>Clostridia</taxon>
        <taxon>Eubacteriales</taxon>
        <taxon>Peptococcaceae</taxon>
        <taxon>Candidatus Formimonas</taxon>
    </lineage>
</organism>
<keyword evidence="1" id="KW-0808">Transferase</keyword>
<evidence type="ECO:0000313" key="1">
    <source>
        <dbReference type="EMBL" id="ATW26132.1"/>
    </source>
</evidence>
<dbReference type="EMBL" id="CP017634">
    <property type="protein sequence ID" value="ATW26132.1"/>
    <property type="molecule type" value="Genomic_DNA"/>
</dbReference>
<dbReference type="AlphaFoldDB" id="A0A3G1KUL2"/>
<name>A0A3G1KUL2_FORW1</name>
<gene>
    <name evidence="1" type="ORF">DCMF_16340</name>
</gene>
<dbReference type="GO" id="GO:0008168">
    <property type="term" value="F:methyltransferase activity"/>
    <property type="evidence" value="ECO:0007669"/>
    <property type="project" value="UniProtKB-KW"/>
</dbReference>
<dbReference type="Pfam" id="PF09505">
    <property type="entry name" value="Dimeth_Pyl"/>
    <property type="match status" value="1"/>
</dbReference>
<accession>A0A3G1KUL2</accession>
<keyword evidence="1" id="KW-0489">Methyltransferase</keyword>
<dbReference type="InterPro" id="IPR012653">
    <property type="entry name" value="Dimeth_MeTrfase_MtbB"/>
</dbReference>
<dbReference type="NCBIfam" id="TIGR02368">
    <property type="entry name" value="dimeth_PyL"/>
    <property type="match status" value="1"/>
</dbReference>
<dbReference type="Proteomes" id="UP000323521">
    <property type="component" value="Chromosome"/>
</dbReference>
<dbReference type="GO" id="GO:0015948">
    <property type="term" value="P:methanogenesis"/>
    <property type="evidence" value="ECO:0007669"/>
    <property type="project" value="InterPro"/>
</dbReference>
<protein>
    <submittedName>
        <fullName evidence="1">[dimethylamine--corrinoid protein] Co-methyltransferase</fullName>
    </submittedName>
</protein>